<organism evidence="1 2">
    <name type="scientific">Paenibacillus alvei</name>
    <name type="common">Bacillus alvei</name>
    <dbReference type="NCBI Taxonomy" id="44250"/>
    <lineage>
        <taxon>Bacteria</taxon>
        <taxon>Bacillati</taxon>
        <taxon>Bacillota</taxon>
        <taxon>Bacilli</taxon>
        <taxon>Bacillales</taxon>
        <taxon>Paenibacillaceae</taxon>
        <taxon>Paenibacillus</taxon>
    </lineage>
</organism>
<evidence type="ECO:0000313" key="2">
    <source>
        <dbReference type="Proteomes" id="UP000304148"/>
    </source>
</evidence>
<accession>A0A383R531</accession>
<gene>
    <name evidence="1" type="ORF">PBLR_10488</name>
</gene>
<evidence type="ECO:0000313" key="1">
    <source>
        <dbReference type="EMBL" id="SYX82068.1"/>
    </source>
</evidence>
<protein>
    <submittedName>
        <fullName evidence="1">Uncharacterized protein</fullName>
    </submittedName>
</protein>
<reference evidence="2" key="1">
    <citation type="submission" date="2018-08" db="EMBL/GenBank/DDBJ databases">
        <authorList>
            <person name="Chevrot R."/>
        </authorList>
    </citation>
    <scope>NUCLEOTIDE SEQUENCE [LARGE SCALE GENOMIC DNA]</scope>
</reference>
<name>A0A383R531_PAEAL</name>
<dbReference type="EMBL" id="LS992241">
    <property type="protein sequence ID" value="SYX82068.1"/>
    <property type="molecule type" value="Genomic_DNA"/>
</dbReference>
<dbReference type="Proteomes" id="UP000304148">
    <property type="component" value="Chromosome"/>
</dbReference>
<dbReference type="AlphaFoldDB" id="A0A383R531"/>
<proteinExistence type="predicted"/>
<sequence>MLCSTVIRGLYISLYLITKSNRNYRIVWNQNVSFIYI</sequence>